<protein>
    <submittedName>
        <fullName evidence="7">Lactate dehydrogenase</fullName>
    </submittedName>
</protein>
<dbReference type="SUPFAM" id="SSF51735">
    <property type="entry name" value="NAD(P)-binding Rossmann-fold domains"/>
    <property type="match status" value="1"/>
</dbReference>
<gene>
    <name evidence="7" type="ORF">SAMN05192586_10329</name>
</gene>
<dbReference type="Gene3D" id="3.40.50.720">
    <property type="entry name" value="NAD(P)-binding Rossmann-like Domain"/>
    <property type="match status" value="2"/>
</dbReference>
<dbReference type="STRING" id="571438.SAMN05192586_10329"/>
<dbReference type="GO" id="GO:0016618">
    <property type="term" value="F:hydroxypyruvate reductase [NAD(P)H] activity"/>
    <property type="evidence" value="ECO:0007669"/>
    <property type="project" value="TreeGrafter"/>
</dbReference>
<evidence type="ECO:0000313" key="7">
    <source>
        <dbReference type="EMBL" id="SDF24866.1"/>
    </source>
</evidence>
<keyword evidence="2 4" id="KW-0560">Oxidoreductase</keyword>
<reference evidence="8" key="1">
    <citation type="submission" date="2016-10" db="EMBL/GenBank/DDBJ databases">
        <authorList>
            <person name="Varghese N."/>
            <person name="Submissions S."/>
        </authorList>
    </citation>
    <scope>NUCLEOTIDE SEQUENCE [LARGE SCALE GENOMIC DNA]</scope>
    <source>
        <strain evidence="8">KHC7</strain>
    </source>
</reference>
<organism evidence="7 8">
    <name type="scientific">Desulfovibrio legallii</name>
    <dbReference type="NCBI Taxonomy" id="571438"/>
    <lineage>
        <taxon>Bacteria</taxon>
        <taxon>Pseudomonadati</taxon>
        <taxon>Thermodesulfobacteriota</taxon>
        <taxon>Desulfovibrionia</taxon>
        <taxon>Desulfovibrionales</taxon>
        <taxon>Desulfovibrionaceae</taxon>
        <taxon>Desulfovibrio</taxon>
    </lineage>
</organism>
<dbReference type="InterPro" id="IPR006140">
    <property type="entry name" value="D-isomer_DH_NAD-bd"/>
</dbReference>
<dbReference type="Pfam" id="PF02826">
    <property type="entry name" value="2-Hacid_dh_C"/>
    <property type="match status" value="1"/>
</dbReference>
<feature type="domain" description="D-isomer specific 2-hydroxyacid dehydrogenase NAD-binding" evidence="6">
    <location>
        <begin position="115"/>
        <end position="291"/>
    </location>
</feature>
<dbReference type="GO" id="GO:0051287">
    <property type="term" value="F:NAD binding"/>
    <property type="evidence" value="ECO:0007669"/>
    <property type="project" value="InterPro"/>
</dbReference>
<proteinExistence type="inferred from homology"/>
<dbReference type="PANTHER" id="PTHR10996:SF178">
    <property type="entry name" value="2-HYDROXYACID DEHYDROGENASE YGL185C-RELATED"/>
    <property type="match status" value="1"/>
</dbReference>
<feature type="domain" description="D-isomer specific 2-hydroxyacid dehydrogenase catalytic" evidence="5">
    <location>
        <begin position="13"/>
        <end position="323"/>
    </location>
</feature>
<keyword evidence="8" id="KW-1185">Reference proteome</keyword>
<evidence type="ECO:0000259" key="5">
    <source>
        <dbReference type="Pfam" id="PF00389"/>
    </source>
</evidence>
<dbReference type="Proteomes" id="UP000199355">
    <property type="component" value="Unassembled WGS sequence"/>
</dbReference>
<dbReference type="InterPro" id="IPR036291">
    <property type="entry name" value="NAD(P)-bd_dom_sf"/>
</dbReference>
<dbReference type="Pfam" id="PF00389">
    <property type="entry name" value="2-Hacid_dh"/>
    <property type="match status" value="1"/>
</dbReference>
<sequence>MDYDQFMSQPNIYVVRAIVPESVALLQTRCTVEIGPLGGLDHAALCRAVKGRDGIIAPVLPLDAEVVAALAPTCKIIACYGVGFDHVDVAAATRHGIWVTHNPGLVTDDTADLAMALMLGVARRLHECDAFVRSGQQPWGLLLKIGHRVSGKTLGLVGSGRIAQAVARRAAGFGMRLLYTAHRPKPDFEAQTGAQFLEKDDLLAAADFISLHVPLTAETRHYIGKRELELMPRHAILINTARGPVVDEDALVAALKEGGIAGAGLDVFECEPQIHPGLRDFPNVLLTPHKGATTMDGFISMGNSCAEKIFAALEGRVPPDCLNPEARQG</sequence>
<dbReference type="GO" id="GO:0030267">
    <property type="term" value="F:glyoxylate reductase (NADPH) activity"/>
    <property type="evidence" value="ECO:0007669"/>
    <property type="project" value="TreeGrafter"/>
</dbReference>
<dbReference type="GO" id="GO:0005829">
    <property type="term" value="C:cytosol"/>
    <property type="evidence" value="ECO:0007669"/>
    <property type="project" value="TreeGrafter"/>
</dbReference>
<accession>A0A1G7JIZ8</accession>
<dbReference type="CDD" id="cd05301">
    <property type="entry name" value="GDH"/>
    <property type="match status" value="1"/>
</dbReference>
<evidence type="ECO:0000256" key="3">
    <source>
        <dbReference type="ARBA" id="ARBA00023027"/>
    </source>
</evidence>
<dbReference type="AlphaFoldDB" id="A0A1G7JIZ8"/>
<dbReference type="InterPro" id="IPR050223">
    <property type="entry name" value="D-isomer_2-hydroxyacid_DH"/>
</dbReference>
<dbReference type="EMBL" id="FNBX01000003">
    <property type="protein sequence ID" value="SDF24866.1"/>
    <property type="molecule type" value="Genomic_DNA"/>
</dbReference>
<comment type="similarity">
    <text evidence="1 4">Belongs to the D-isomer specific 2-hydroxyacid dehydrogenase family.</text>
</comment>
<keyword evidence="3" id="KW-0520">NAD</keyword>
<evidence type="ECO:0000256" key="1">
    <source>
        <dbReference type="ARBA" id="ARBA00005854"/>
    </source>
</evidence>
<evidence type="ECO:0000313" key="8">
    <source>
        <dbReference type="Proteomes" id="UP000199355"/>
    </source>
</evidence>
<dbReference type="SUPFAM" id="SSF52283">
    <property type="entry name" value="Formate/glycerate dehydrogenase catalytic domain-like"/>
    <property type="match status" value="1"/>
</dbReference>
<evidence type="ECO:0000256" key="4">
    <source>
        <dbReference type="RuleBase" id="RU003719"/>
    </source>
</evidence>
<dbReference type="PANTHER" id="PTHR10996">
    <property type="entry name" value="2-HYDROXYACID DEHYDROGENASE-RELATED"/>
    <property type="match status" value="1"/>
</dbReference>
<name>A0A1G7JIZ8_9BACT</name>
<evidence type="ECO:0000259" key="6">
    <source>
        <dbReference type="Pfam" id="PF02826"/>
    </source>
</evidence>
<dbReference type="InterPro" id="IPR006139">
    <property type="entry name" value="D-isomer_2_OHA_DH_cat_dom"/>
</dbReference>
<evidence type="ECO:0000256" key="2">
    <source>
        <dbReference type="ARBA" id="ARBA00023002"/>
    </source>
</evidence>
<dbReference type="FunFam" id="3.40.50.720:FF:000203">
    <property type="entry name" value="D-3-phosphoglycerate dehydrogenase (SerA)"/>
    <property type="match status" value="1"/>
</dbReference>